<organism evidence="9 10">
    <name type="scientific">Desulforamulus aeronauticus DSM 10349</name>
    <dbReference type="NCBI Taxonomy" id="1121421"/>
    <lineage>
        <taxon>Bacteria</taxon>
        <taxon>Bacillati</taxon>
        <taxon>Bacillota</taxon>
        <taxon>Clostridia</taxon>
        <taxon>Eubacteriales</taxon>
        <taxon>Peptococcaceae</taxon>
        <taxon>Desulforamulus</taxon>
    </lineage>
</organism>
<proteinExistence type="inferred from homology"/>
<dbReference type="NCBIfam" id="TIGR00005">
    <property type="entry name" value="rluA_subfam"/>
    <property type="match status" value="1"/>
</dbReference>
<feature type="domain" description="RNA-binding S4" evidence="8">
    <location>
        <begin position="15"/>
        <end position="79"/>
    </location>
</feature>
<gene>
    <name evidence="9" type="ORF">SAMN02745123_00212</name>
</gene>
<accession>A0A1M6NM46</accession>
<dbReference type="PROSITE" id="PS50889">
    <property type="entry name" value="S4"/>
    <property type="match status" value="1"/>
</dbReference>
<dbReference type="FunFam" id="3.30.2350.10:FF:000006">
    <property type="entry name" value="Pseudouridine synthase"/>
    <property type="match status" value="1"/>
</dbReference>
<dbReference type="SUPFAM" id="SSF55174">
    <property type="entry name" value="Alpha-L RNA-binding motif"/>
    <property type="match status" value="1"/>
</dbReference>
<dbReference type="EC" id="5.4.99.-" evidence="7"/>
<evidence type="ECO:0000256" key="3">
    <source>
        <dbReference type="ARBA" id="ARBA00022884"/>
    </source>
</evidence>
<evidence type="ECO:0000256" key="1">
    <source>
        <dbReference type="ARBA" id="ARBA00000073"/>
    </source>
</evidence>
<evidence type="ECO:0000256" key="7">
    <source>
        <dbReference type="RuleBase" id="RU362028"/>
    </source>
</evidence>
<dbReference type="GO" id="GO:0120159">
    <property type="term" value="F:rRNA pseudouridine synthase activity"/>
    <property type="evidence" value="ECO:0007669"/>
    <property type="project" value="UniProtKB-ARBA"/>
</dbReference>
<name>A0A1M6NM46_9FIRM</name>
<evidence type="ECO:0000259" key="8">
    <source>
        <dbReference type="SMART" id="SM00363"/>
    </source>
</evidence>
<evidence type="ECO:0000313" key="10">
    <source>
        <dbReference type="Proteomes" id="UP000183997"/>
    </source>
</evidence>
<dbReference type="AlphaFoldDB" id="A0A1M6NM46"/>
<dbReference type="GO" id="GO:0003723">
    <property type="term" value="F:RNA binding"/>
    <property type="evidence" value="ECO:0007669"/>
    <property type="project" value="UniProtKB-KW"/>
</dbReference>
<keyword evidence="10" id="KW-1185">Reference proteome</keyword>
<dbReference type="InterPro" id="IPR006225">
    <property type="entry name" value="PsdUridine_synth_RluC/D"/>
</dbReference>
<evidence type="ECO:0000256" key="4">
    <source>
        <dbReference type="ARBA" id="ARBA00023235"/>
    </source>
</evidence>
<dbReference type="Gene3D" id="3.10.290.10">
    <property type="entry name" value="RNA-binding S4 domain"/>
    <property type="match status" value="1"/>
</dbReference>
<sequence length="304" mass="34301">METYSFNIEQQQAKTRVDVFSTIHCPELSRSYVQKLIEEGLVTINGQPTKANYKLRVGDEVTIEIPPAEELMVNPEDIPLDVYFEDKDVIVVNKPRGMVVHPAEGNTSGTLVNALLHHCKDLSGINGVLRPGIVHRLDKDTSGLIMVAKNDQAHQSLAHQLKERTVTRCYRALVHHNIKEVQGTINAPIGRDPKDRQKMTVTERNSKPAVTHFRVLERFGNYTLIECQLETGRTHQIRVHMTYIGYPLVGDPKYGPKKSHFDLDGQLLHAMVLGFQHPSSGSYLEFSAPIPEVFQRVLNLLKLT</sequence>
<dbReference type="EMBL" id="FRAR01000004">
    <property type="protein sequence ID" value="SHJ96706.1"/>
    <property type="molecule type" value="Genomic_DNA"/>
</dbReference>
<dbReference type="InterPro" id="IPR006145">
    <property type="entry name" value="PsdUridine_synth_RsuA/RluA"/>
</dbReference>
<feature type="active site" evidence="5">
    <location>
        <position position="138"/>
    </location>
</feature>
<dbReference type="SMART" id="SM00363">
    <property type="entry name" value="S4"/>
    <property type="match status" value="1"/>
</dbReference>
<dbReference type="Pfam" id="PF01479">
    <property type="entry name" value="S4"/>
    <property type="match status" value="1"/>
</dbReference>
<protein>
    <recommendedName>
        <fullName evidence="7">Pseudouridine synthase</fullName>
        <ecNumber evidence="7">5.4.99.-</ecNumber>
    </recommendedName>
</protein>
<evidence type="ECO:0000256" key="6">
    <source>
        <dbReference type="PROSITE-ProRule" id="PRU00182"/>
    </source>
</evidence>
<keyword evidence="4 7" id="KW-0413">Isomerase</keyword>
<keyword evidence="3 6" id="KW-0694">RNA-binding</keyword>
<dbReference type="InterPro" id="IPR006224">
    <property type="entry name" value="PsdUridine_synth_RluA-like_CS"/>
</dbReference>
<evidence type="ECO:0000256" key="2">
    <source>
        <dbReference type="ARBA" id="ARBA00010876"/>
    </source>
</evidence>
<dbReference type="STRING" id="1121421.SAMN02745123_00212"/>
<dbReference type="GO" id="GO:0000455">
    <property type="term" value="P:enzyme-directed rRNA pseudouridine synthesis"/>
    <property type="evidence" value="ECO:0007669"/>
    <property type="project" value="TreeGrafter"/>
</dbReference>
<dbReference type="SUPFAM" id="SSF55120">
    <property type="entry name" value="Pseudouridine synthase"/>
    <property type="match status" value="1"/>
</dbReference>
<dbReference type="RefSeq" id="WP_072910420.1">
    <property type="nucleotide sequence ID" value="NZ_FRAR01000004.1"/>
</dbReference>
<dbReference type="Gene3D" id="3.30.2350.10">
    <property type="entry name" value="Pseudouridine synthase"/>
    <property type="match status" value="1"/>
</dbReference>
<reference evidence="10" key="1">
    <citation type="submission" date="2016-11" db="EMBL/GenBank/DDBJ databases">
        <authorList>
            <person name="Varghese N."/>
            <person name="Submissions S."/>
        </authorList>
    </citation>
    <scope>NUCLEOTIDE SEQUENCE [LARGE SCALE GENOMIC DNA]</scope>
    <source>
        <strain evidence="10">DSM 10349</strain>
    </source>
</reference>
<dbReference type="InterPro" id="IPR020103">
    <property type="entry name" value="PsdUridine_synth_cat_dom_sf"/>
</dbReference>
<evidence type="ECO:0000313" key="9">
    <source>
        <dbReference type="EMBL" id="SHJ96706.1"/>
    </source>
</evidence>
<dbReference type="InterPro" id="IPR050188">
    <property type="entry name" value="RluA_PseudoU_synthase"/>
</dbReference>
<dbReference type="InterPro" id="IPR002942">
    <property type="entry name" value="S4_RNA-bd"/>
</dbReference>
<comment type="function">
    <text evidence="7">Responsible for synthesis of pseudouridine from uracil.</text>
</comment>
<dbReference type="InterPro" id="IPR036986">
    <property type="entry name" value="S4_RNA-bd_sf"/>
</dbReference>
<comment type="catalytic activity">
    <reaction evidence="1 7">
        <text>a uridine in RNA = a pseudouridine in RNA</text>
        <dbReference type="Rhea" id="RHEA:48348"/>
        <dbReference type="Rhea" id="RHEA-COMP:12068"/>
        <dbReference type="Rhea" id="RHEA-COMP:12069"/>
        <dbReference type="ChEBI" id="CHEBI:65314"/>
        <dbReference type="ChEBI" id="CHEBI:65315"/>
    </reaction>
</comment>
<dbReference type="Pfam" id="PF00849">
    <property type="entry name" value="PseudoU_synth_2"/>
    <property type="match status" value="1"/>
</dbReference>
<dbReference type="PANTHER" id="PTHR21600:SF44">
    <property type="entry name" value="RIBOSOMAL LARGE SUBUNIT PSEUDOURIDINE SYNTHASE D"/>
    <property type="match status" value="1"/>
</dbReference>
<dbReference type="PANTHER" id="PTHR21600">
    <property type="entry name" value="MITOCHONDRIAL RNA PSEUDOURIDINE SYNTHASE"/>
    <property type="match status" value="1"/>
</dbReference>
<dbReference type="Proteomes" id="UP000183997">
    <property type="component" value="Unassembled WGS sequence"/>
</dbReference>
<dbReference type="CDD" id="cd00165">
    <property type="entry name" value="S4"/>
    <property type="match status" value="1"/>
</dbReference>
<dbReference type="OrthoDB" id="9807829at2"/>
<comment type="similarity">
    <text evidence="2 7">Belongs to the pseudouridine synthase RluA family.</text>
</comment>
<dbReference type="PROSITE" id="PS01129">
    <property type="entry name" value="PSI_RLU"/>
    <property type="match status" value="1"/>
</dbReference>
<evidence type="ECO:0000256" key="5">
    <source>
        <dbReference type="PIRSR" id="PIRSR606225-1"/>
    </source>
</evidence>
<dbReference type="CDD" id="cd02869">
    <property type="entry name" value="PseudoU_synth_RluA_like"/>
    <property type="match status" value="1"/>
</dbReference>